<protein>
    <submittedName>
        <fullName evidence="2">Uncharacterized protein</fullName>
    </submittedName>
</protein>
<evidence type="ECO:0000313" key="2">
    <source>
        <dbReference type="EMBL" id="KAF7413946.1"/>
    </source>
</evidence>
<keyword evidence="3" id="KW-1185">Reference proteome</keyword>
<dbReference type="Proteomes" id="UP000617340">
    <property type="component" value="Unassembled WGS sequence"/>
</dbReference>
<name>A0A834NMA5_VESGE</name>
<dbReference type="EMBL" id="JACSDZ010000002">
    <property type="protein sequence ID" value="KAF7413946.1"/>
    <property type="molecule type" value="Genomic_DNA"/>
</dbReference>
<reference evidence="2" key="1">
    <citation type="journal article" date="2020" name="G3 (Bethesda)">
        <title>High-Quality Assemblies for Three Invasive Social Wasps from the &lt;i&gt;Vespula&lt;/i&gt; Genus.</title>
        <authorList>
            <person name="Harrop T.W.R."/>
            <person name="Guhlin J."/>
            <person name="McLaughlin G.M."/>
            <person name="Permina E."/>
            <person name="Stockwell P."/>
            <person name="Gilligan J."/>
            <person name="Le Lec M.F."/>
            <person name="Gruber M.A.M."/>
            <person name="Quinn O."/>
            <person name="Lovegrove M."/>
            <person name="Duncan E.J."/>
            <person name="Remnant E.J."/>
            <person name="Van Eeckhoven J."/>
            <person name="Graham B."/>
            <person name="Knapp R.A."/>
            <person name="Langford K.W."/>
            <person name="Kronenberg Z."/>
            <person name="Press M.O."/>
            <person name="Eacker S.M."/>
            <person name="Wilson-Rankin E.E."/>
            <person name="Purcell J."/>
            <person name="Lester P.J."/>
            <person name="Dearden P.K."/>
        </authorList>
    </citation>
    <scope>NUCLEOTIDE SEQUENCE</scope>
    <source>
        <strain evidence="2">Linc-1</strain>
    </source>
</reference>
<organism evidence="2 3">
    <name type="scientific">Vespula germanica</name>
    <name type="common">German yellow jacket</name>
    <name type="synonym">Paravespula germanica</name>
    <dbReference type="NCBI Taxonomy" id="30212"/>
    <lineage>
        <taxon>Eukaryota</taxon>
        <taxon>Metazoa</taxon>
        <taxon>Ecdysozoa</taxon>
        <taxon>Arthropoda</taxon>
        <taxon>Hexapoda</taxon>
        <taxon>Insecta</taxon>
        <taxon>Pterygota</taxon>
        <taxon>Neoptera</taxon>
        <taxon>Endopterygota</taxon>
        <taxon>Hymenoptera</taxon>
        <taxon>Apocrita</taxon>
        <taxon>Aculeata</taxon>
        <taxon>Vespoidea</taxon>
        <taxon>Vespidae</taxon>
        <taxon>Vespinae</taxon>
        <taxon>Vespula</taxon>
    </lineage>
</organism>
<comment type="caution">
    <text evidence="2">The sequence shown here is derived from an EMBL/GenBank/DDBJ whole genome shotgun (WGS) entry which is preliminary data.</text>
</comment>
<feature type="region of interest" description="Disordered" evidence="1">
    <location>
        <begin position="26"/>
        <end position="46"/>
    </location>
</feature>
<sequence length="162" mass="18300">MSALMDKILFTDITVQGERSWCTDEYKGNQKDNGNCDSAESGPLGPAADRIHHDGSVLSSQQITAEQRCASAGPPTVRHNDIDDGSLGSHNYPAISLNQEIMLYTVDRRNYKRFIYFSYFSSLSVDDDNYDNDDDDDDDDDKILFVTRSDYRRLSETLVPIK</sequence>
<accession>A0A834NMA5</accession>
<evidence type="ECO:0000313" key="3">
    <source>
        <dbReference type="Proteomes" id="UP000617340"/>
    </source>
</evidence>
<gene>
    <name evidence="2" type="ORF">HZH68_002435</name>
</gene>
<evidence type="ECO:0000256" key="1">
    <source>
        <dbReference type="SAM" id="MobiDB-lite"/>
    </source>
</evidence>
<dbReference type="AlphaFoldDB" id="A0A834NMA5"/>
<proteinExistence type="predicted"/>